<sequence>MSGIYRYQVLSLYKQILRLAKSWTASSGQLRDTEQERTYIIAEAQVLFRKNMHETNEERIKEYIREAETRIGLAKHYGNPYPRMMNFPQNVLSPKGHAKLKKDKQILDQATPIYLKSYEDETHGVR</sequence>
<dbReference type="InterPro" id="IPR008011">
    <property type="entry name" value="Complex1_LYR_dom"/>
</dbReference>
<dbReference type="AlphaFoldDB" id="A0A8S4A6V6"/>
<proteinExistence type="inferred from homology"/>
<dbReference type="InterPro" id="IPR045294">
    <property type="entry name" value="Complex1_LYR_LYRM1"/>
</dbReference>
<keyword evidence="4" id="KW-1185">Reference proteome</keyword>
<dbReference type="PANTHER" id="PTHR14273:SF0">
    <property type="entry name" value="LYR MOTIF-CONTAINING PROTEIN 1"/>
    <property type="match status" value="1"/>
</dbReference>
<dbReference type="InterPro" id="IPR040330">
    <property type="entry name" value="LYRM1"/>
</dbReference>
<evidence type="ECO:0000313" key="3">
    <source>
        <dbReference type="EMBL" id="CAG5135815.1"/>
    </source>
</evidence>
<dbReference type="EMBL" id="CAJHNH020008459">
    <property type="protein sequence ID" value="CAG5135815.1"/>
    <property type="molecule type" value="Genomic_DNA"/>
</dbReference>
<protein>
    <recommendedName>
        <fullName evidence="2">Complex 1 LYR protein domain-containing protein</fullName>
    </recommendedName>
</protein>
<dbReference type="Pfam" id="PF05347">
    <property type="entry name" value="Complex1_LYR"/>
    <property type="match status" value="1"/>
</dbReference>
<evidence type="ECO:0000256" key="1">
    <source>
        <dbReference type="ARBA" id="ARBA00009508"/>
    </source>
</evidence>
<dbReference type="PANTHER" id="PTHR14273">
    <property type="entry name" value="LYR MOTIF-CONTAINING PROTEIN 1"/>
    <property type="match status" value="1"/>
</dbReference>
<dbReference type="GO" id="GO:0005739">
    <property type="term" value="C:mitochondrion"/>
    <property type="evidence" value="ECO:0007669"/>
    <property type="project" value="TreeGrafter"/>
</dbReference>
<comment type="similarity">
    <text evidence="1">Belongs to the complex I LYR family.</text>
</comment>
<evidence type="ECO:0000313" key="4">
    <source>
        <dbReference type="Proteomes" id="UP000678393"/>
    </source>
</evidence>
<feature type="domain" description="Complex 1 LYR protein" evidence="2">
    <location>
        <begin position="8"/>
        <end position="70"/>
    </location>
</feature>
<comment type="caution">
    <text evidence="3">The sequence shown here is derived from an EMBL/GenBank/DDBJ whole genome shotgun (WGS) entry which is preliminary data.</text>
</comment>
<gene>
    <name evidence="3" type="ORF">CUNI_LOCUS21373</name>
</gene>
<organism evidence="3 4">
    <name type="scientific">Candidula unifasciata</name>
    <dbReference type="NCBI Taxonomy" id="100452"/>
    <lineage>
        <taxon>Eukaryota</taxon>
        <taxon>Metazoa</taxon>
        <taxon>Spiralia</taxon>
        <taxon>Lophotrochozoa</taxon>
        <taxon>Mollusca</taxon>
        <taxon>Gastropoda</taxon>
        <taxon>Heterobranchia</taxon>
        <taxon>Euthyneura</taxon>
        <taxon>Panpulmonata</taxon>
        <taxon>Eupulmonata</taxon>
        <taxon>Stylommatophora</taxon>
        <taxon>Helicina</taxon>
        <taxon>Helicoidea</taxon>
        <taxon>Geomitridae</taxon>
        <taxon>Candidula</taxon>
    </lineage>
</organism>
<dbReference type="Proteomes" id="UP000678393">
    <property type="component" value="Unassembled WGS sequence"/>
</dbReference>
<accession>A0A8S4A6V6</accession>
<reference evidence="3" key="1">
    <citation type="submission" date="2021-04" db="EMBL/GenBank/DDBJ databases">
        <authorList>
            <consortium name="Molecular Ecology Group"/>
        </authorList>
    </citation>
    <scope>NUCLEOTIDE SEQUENCE</scope>
</reference>
<dbReference type="CDD" id="cd20261">
    <property type="entry name" value="Complex1_LYR_LYRM1"/>
    <property type="match status" value="1"/>
</dbReference>
<name>A0A8S4A6V6_9EUPU</name>
<dbReference type="OrthoDB" id="275715at2759"/>
<evidence type="ECO:0000259" key="2">
    <source>
        <dbReference type="Pfam" id="PF05347"/>
    </source>
</evidence>